<comment type="function">
    <text evidence="6">Cell division inhibitor that blocks the formation of polar Z ring septums. Rapidly oscillates between the poles of the cell to destabilize FtsZ filaments that have formed before they mature into polar Z rings. Prevents FtsZ polymerization.</text>
</comment>
<comment type="caution">
    <text evidence="9">The sequence shown here is derived from an EMBL/GenBank/DDBJ whole genome shotgun (WGS) entry which is preliminary data.</text>
</comment>
<dbReference type="InterPro" id="IPR055219">
    <property type="entry name" value="MinC_N_1"/>
</dbReference>
<comment type="similarity">
    <text evidence="1 6">Belongs to the MinC family.</text>
</comment>
<evidence type="ECO:0000256" key="2">
    <source>
        <dbReference type="ARBA" id="ARBA00022618"/>
    </source>
</evidence>
<dbReference type="Proteomes" id="UP000276443">
    <property type="component" value="Unassembled WGS sequence"/>
</dbReference>
<comment type="subunit">
    <text evidence="5 6">Interacts with MinD and FtsZ.</text>
</comment>
<evidence type="ECO:0000259" key="7">
    <source>
        <dbReference type="Pfam" id="PF03775"/>
    </source>
</evidence>
<evidence type="ECO:0000256" key="6">
    <source>
        <dbReference type="HAMAP-Rule" id="MF_00267"/>
    </source>
</evidence>
<evidence type="ECO:0000256" key="3">
    <source>
        <dbReference type="ARBA" id="ARBA00023210"/>
    </source>
</evidence>
<keyword evidence="4 6" id="KW-0131">Cell cycle</keyword>
<dbReference type="Pfam" id="PF22642">
    <property type="entry name" value="MinC_N_1"/>
    <property type="match status" value="1"/>
</dbReference>
<evidence type="ECO:0000259" key="8">
    <source>
        <dbReference type="Pfam" id="PF22642"/>
    </source>
</evidence>
<keyword evidence="10" id="KW-1185">Reference proteome</keyword>
<dbReference type="InterPro" id="IPR036145">
    <property type="entry name" value="MinC_C_sf"/>
</dbReference>
<dbReference type="GO" id="GO:0000917">
    <property type="term" value="P:division septum assembly"/>
    <property type="evidence" value="ECO:0007669"/>
    <property type="project" value="UniProtKB-KW"/>
</dbReference>
<name>A0A3N5CA34_9BACI</name>
<dbReference type="EMBL" id="RKRF01000007">
    <property type="protein sequence ID" value="RPF55475.1"/>
    <property type="molecule type" value="Genomic_DNA"/>
</dbReference>
<dbReference type="Gene3D" id="3.30.160.540">
    <property type="match status" value="1"/>
</dbReference>
<dbReference type="GO" id="GO:1901891">
    <property type="term" value="P:regulation of cell septum assembly"/>
    <property type="evidence" value="ECO:0007669"/>
    <property type="project" value="InterPro"/>
</dbReference>
<evidence type="ECO:0000256" key="1">
    <source>
        <dbReference type="ARBA" id="ARBA00006291"/>
    </source>
</evidence>
<accession>A0A3N5CA34</accession>
<keyword evidence="3 6" id="KW-0717">Septation</keyword>
<dbReference type="InterPro" id="IPR005526">
    <property type="entry name" value="Septum_form_inhib_MinC_C"/>
</dbReference>
<dbReference type="PANTHER" id="PTHR34108">
    <property type="entry name" value="SEPTUM SITE-DETERMINING PROTEIN MINC"/>
    <property type="match status" value="1"/>
</dbReference>
<dbReference type="InterPro" id="IPR013033">
    <property type="entry name" value="MinC"/>
</dbReference>
<dbReference type="PANTHER" id="PTHR34108:SF1">
    <property type="entry name" value="SEPTUM SITE-DETERMINING PROTEIN MINC"/>
    <property type="match status" value="1"/>
</dbReference>
<organism evidence="9 10">
    <name type="scientific">Aquisalibacillus elongatus</name>
    <dbReference type="NCBI Taxonomy" id="485577"/>
    <lineage>
        <taxon>Bacteria</taxon>
        <taxon>Bacillati</taxon>
        <taxon>Bacillota</taxon>
        <taxon>Bacilli</taxon>
        <taxon>Bacillales</taxon>
        <taxon>Bacillaceae</taxon>
        <taxon>Aquisalibacillus</taxon>
    </lineage>
</organism>
<evidence type="ECO:0000256" key="5">
    <source>
        <dbReference type="ARBA" id="ARBA00046874"/>
    </source>
</evidence>
<keyword evidence="2 6" id="KW-0132">Cell division</keyword>
<dbReference type="SUPFAM" id="SSF63848">
    <property type="entry name" value="Cell-division inhibitor MinC, C-terminal domain"/>
    <property type="match status" value="1"/>
</dbReference>
<dbReference type="GO" id="GO:0000902">
    <property type="term" value="P:cell morphogenesis"/>
    <property type="evidence" value="ECO:0007669"/>
    <property type="project" value="InterPro"/>
</dbReference>
<dbReference type="Gene3D" id="2.160.20.70">
    <property type="match status" value="1"/>
</dbReference>
<dbReference type="Pfam" id="PF03775">
    <property type="entry name" value="MinC_C"/>
    <property type="match status" value="1"/>
</dbReference>
<proteinExistence type="inferred from homology"/>
<feature type="domain" description="Septum formation inhibitor MinC C-terminal" evidence="7">
    <location>
        <begin position="108"/>
        <end position="206"/>
    </location>
</feature>
<dbReference type="HAMAP" id="MF_00267">
    <property type="entry name" value="MinC"/>
    <property type="match status" value="1"/>
</dbReference>
<protein>
    <recommendedName>
        <fullName evidence="6">Probable septum site-determining protein MinC</fullName>
    </recommendedName>
</protein>
<dbReference type="InterPro" id="IPR016098">
    <property type="entry name" value="CAP/MinC_C"/>
</dbReference>
<dbReference type="AlphaFoldDB" id="A0A3N5CA34"/>
<evidence type="ECO:0000256" key="4">
    <source>
        <dbReference type="ARBA" id="ARBA00023306"/>
    </source>
</evidence>
<sequence length="228" mass="25756">MGCTYMSEWNHFVTMKGTNHGIVVYLDDQCSFEQVLQELEEKLTSNTSSGNTEISIHSQYRYLTETQRQEIEEIIKHYNHLSIKSIDSYVMTREEAHDLFEKSTVKTVMKTIRSGQIHSVKGDALIIGDVNPGGTVEATGNIFVLGKLRGIAHAGIEGDVQCIVAASFMHPNQIRIANKISRAPDYDVEGSPREFAYVNPTTEQIELNQMQHLQKIRPNLLDVFERGL</sequence>
<reference evidence="9 10" key="1">
    <citation type="submission" date="2018-11" db="EMBL/GenBank/DDBJ databases">
        <title>Genomic Encyclopedia of Type Strains, Phase IV (KMG-IV): sequencing the most valuable type-strain genomes for metagenomic binning, comparative biology and taxonomic classification.</title>
        <authorList>
            <person name="Goeker M."/>
        </authorList>
    </citation>
    <scope>NUCLEOTIDE SEQUENCE [LARGE SCALE GENOMIC DNA]</scope>
    <source>
        <strain evidence="9 10">DSM 18090</strain>
    </source>
</reference>
<feature type="domain" description="Septum site-determining protein MinC N-terminal" evidence="8">
    <location>
        <begin position="13"/>
        <end position="86"/>
    </location>
</feature>
<evidence type="ECO:0000313" key="10">
    <source>
        <dbReference type="Proteomes" id="UP000276443"/>
    </source>
</evidence>
<gene>
    <name evidence="6" type="primary">minC</name>
    <name evidence="9" type="ORF">EDC24_0352</name>
</gene>
<evidence type="ECO:0000313" key="9">
    <source>
        <dbReference type="EMBL" id="RPF55475.1"/>
    </source>
</evidence>